<proteinExistence type="predicted"/>
<dbReference type="EMBL" id="LCGS01000002">
    <property type="protein sequence ID" value="KKT20011.1"/>
    <property type="molecule type" value="Genomic_DNA"/>
</dbReference>
<dbReference type="Proteomes" id="UP000034751">
    <property type="component" value="Unassembled WGS sequence"/>
</dbReference>
<protein>
    <submittedName>
        <fullName evidence="1">Uncharacterized protein</fullName>
    </submittedName>
</protein>
<evidence type="ECO:0000313" key="2">
    <source>
        <dbReference type="Proteomes" id="UP000034751"/>
    </source>
</evidence>
<gene>
    <name evidence="1" type="ORF">UW02_C0002G0003</name>
</gene>
<evidence type="ECO:0000313" key="1">
    <source>
        <dbReference type="EMBL" id="KKT20011.1"/>
    </source>
</evidence>
<sequence>MGIFKKNIMEDHVTRKTFNYNKGEVKLNFILRVDIKSELRIFRDLLVKALEDIEEEIIKP</sequence>
<comment type="caution">
    <text evidence="1">The sequence shown here is derived from an EMBL/GenBank/DDBJ whole genome shotgun (WGS) entry which is preliminary data.</text>
</comment>
<name>A0A0G1FCC0_9BACT</name>
<reference evidence="1 2" key="1">
    <citation type="journal article" date="2015" name="Nature">
        <title>rRNA introns, odd ribosomes, and small enigmatic genomes across a large radiation of phyla.</title>
        <authorList>
            <person name="Brown C.T."/>
            <person name="Hug L.A."/>
            <person name="Thomas B.C."/>
            <person name="Sharon I."/>
            <person name="Castelle C.J."/>
            <person name="Singh A."/>
            <person name="Wilkins M.J."/>
            <person name="Williams K.H."/>
            <person name="Banfield J.F."/>
        </authorList>
    </citation>
    <scope>NUCLEOTIDE SEQUENCE [LARGE SCALE GENOMIC DNA]</scope>
</reference>
<organism evidence="1 2">
    <name type="scientific">Candidatus Nomurabacteria bacterium GW2011_GWB1_43_7</name>
    <dbReference type="NCBI Taxonomy" id="1618747"/>
    <lineage>
        <taxon>Bacteria</taxon>
        <taxon>Candidatus Nomuraibacteriota</taxon>
    </lineage>
</organism>
<accession>A0A0G1FCC0</accession>
<dbReference type="STRING" id="1618747.UW02_C0002G0003"/>
<dbReference type="AlphaFoldDB" id="A0A0G1FCC0"/>